<sequence>MTTTPATDYANPDPLLTVAQAAEYLSLSDPHIRRAIRSNELEVVRFGRALRIRSSQVRAYLEARETGR</sequence>
<dbReference type="NCBIfam" id="TIGR01764">
    <property type="entry name" value="excise"/>
    <property type="match status" value="1"/>
</dbReference>
<proteinExistence type="predicted"/>
<protein>
    <submittedName>
        <fullName evidence="2">Helix-turn-helix domain-containing protein</fullName>
    </submittedName>
</protein>
<evidence type="ECO:0000313" key="3">
    <source>
        <dbReference type="Proteomes" id="UP000515871"/>
    </source>
</evidence>
<dbReference type="RefSeq" id="WP_154596045.1">
    <property type="nucleotide sequence ID" value="NZ_CP060587.1"/>
</dbReference>
<dbReference type="InterPro" id="IPR010093">
    <property type="entry name" value="SinI_DNA-bd"/>
</dbReference>
<keyword evidence="3" id="KW-1185">Reference proteome</keyword>
<dbReference type="InterPro" id="IPR041657">
    <property type="entry name" value="HTH_17"/>
</dbReference>
<dbReference type="Pfam" id="PF12728">
    <property type="entry name" value="HTH_17"/>
    <property type="match status" value="1"/>
</dbReference>
<evidence type="ECO:0000259" key="1">
    <source>
        <dbReference type="Pfam" id="PF12728"/>
    </source>
</evidence>
<evidence type="ECO:0000313" key="2">
    <source>
        <dbReference type="EMBL" id="QNL94594.1"/>
    </source>
</evidence>
<organism evidence="2 3">
    <name type="scientific">Aeromicrobium senzhongii</name>
    <dbReference type="NCBI Taxonomy" id="2663859"/>
    <lineage>
        <taxon>Bacteria</taxon>
        <taxon>Bacillati</taxon>
        <taxon>Actinomycetota</taxon>
        <taxon>Actinomycetes</taxon>
        <taxon>Propionibacteriales</taxon>
        <taxon>Nocardioidaceae</taxon>
        <taxon>Aeromicrobium</taxon>
    </lineage>
</organism>
<dbReference type="EMBL" id="CP060587">
    <property type="protein sequence ID" value="QNL94594.1"/>
    <property type="molecule type" value="Genomic_DNA"/>
</dbReference>
<name>A0ABX6ST58_9ACTN</name>
<feature type="domain" description="Helix-turn-helix" evidence="1">
    <location>
        <begin position="15"/>
        <end position="64"/>
    </location>
</feature>
<gene>
    <name evidence="2" type="ORF">H9L21_01040</name>
</gene>
<dbReference type="Proteomes" id="UP000515871">
    <property type="component" value="Chromosome"/>
</dbReference>
<reference evidence="2 3" key="1">
    <citation type="submission" date="2020-08" db="EMBL/GenBank/DDBJ databases">
        <title>Novel species in genus Aeromicrobium.</title>
        <authorList>
            <person name="Zhang G."/>
        </authorList>
    </citation>
    <scope>NUCLEOTIDE SEQUENCE [LARGE SCALE GENOMIC DNA]</scope>
    <source>
        <strain evidence="3">zg-629</strain>
    </source>
</reference>
<accession>A0ABX6ST58</accession>